<comment type="caution">
    <text evidence="2">The sequence shown here is derived from an EMBL/GenBank/DDBJ whole genome shotgun (WGS) entry which is preliminary data.</text>
</comment>
<dbReference type="InterPro" id="IPR023198">
    <property type="entry name" value="PGP-like_dom2"/>
</dbReference>
<keyword evidence="3" id="KW-1185">Reference proteome</keyword>
<dbReference type="SFLD" id="SFLDS00003">
    <property type="entry name" value="Haloacid_Dehalogenase"/>
    <property type="match status" value="1"/>
</dbReference>
<organism evidence="2 3">
    <name type="scientific">Herbidospora galbida</name>
    <dbReference type="NCBI Taxonomy" id="2575442"/>
    <lineage>
        <taxon>Bacteria</taxon>
        <taxon>Bacillati</taxon>
        <taxon>Actinomycetota</taxon>
        <taxon>Actinomycetes</taxon>
        <taxon>Streptosporangiales</taxon>
        <taxon>Streptosporangiaceae</taxon>
        <taxon>Herbidospora</taxon>
    </lineage>
</organism>
<dbReference type="EMBL" id="SZQA01000063">
    <property type="protein sequence ID" value="TKK78920.1"/>
    <property type="molecule type" value="Genomic_DNA"/>
</dbReference>
<dbReference type="InterPro" id="IPR051540">
    <property type="entry name" value="S-2-haloacid_dehalogenase"/>
</dbReference>
<dbReference type="InterPro" id="IPR036412">
    <property type="entry name" value="HAD-like_sf"/>
</dbReference>
<evidence type="ECO:0000313" key="3">
    <source>
        <dbReference type="Proteomes" id="UP000308705"/>
    </source>
</evidence>
<proteinExistence type="predicted"/>
<reference evidence="2 3" key="1">
    <citation type="submission" date="2019-04" db="EMBL/GenBank/DDBJ databases">
        <title>Herbidospora sp. NEAU-GS14.nov., a novel actinomycete isolated from soil.</title>
        <authorList>
            <person name="Han L."/>
        </authorList>
    </citation>
    <scope>NUCLEOTIDE SEQUENCE [LARGE SCALE GENOMIC DNA]</scope>
    <source>
        <strain evidence="2 3">NEAU-GS14</strain>
    </source>
</reference>
<gene>
    <name evidence="2" type="ORF">FDA94_36640</name>
</gene>
<dbReference type="InterPro" id="IPR023214">
    <property type="entry name" value="HAD_sf"/>
</dbReference>
<keyword evidence="1 2" id="KW-0378">Hydrolase</keyword>
<protein>
    <submittedName>
        <fullName evidence="2">HAD family hydrolase</fullName>
    </submittedName>
</protein>
<dbReference type="SFLD" id="SFLDG01129">
    <property type="entry name" value="C1.5:_HAD__Beta-PGM__Phosphata"/>
    <property type="match status" value="1"/>
</dbReference>
<sequence length="230" mass="26345">MRRTGQTLIFDADDTLWENNVFFERVIDDFLDWAAHPTLDRVQIRRILNDIERANAVTHGYGSRVFLRNLHETFERLRERPATAAEKAFVDDLAGRLVRGEVDLIPGVADTLAELSSRHELFLLTKGDVEEQQRKIDASGLSTWFRKAHIVREKDVEVYRRLALESGFAVDRTWMIGNSPKSDISPARAAGMNAVFIPHEHTWVLEHAELDPLDEGVLTLGRFTELVDHF</sequence>
<evidence type="ECO:0000256" key="1">
    <source>
        <dbReference type="ARBA" id="ARBA00022801"/>
    </source>
</evidence>
<evidence type="ECO:0000313" key="2">
    <source>
        <dbReference type="EMBL" id="TKK78920.1"/>
    </source>
</evidence>
<dbReference type="SUPFAM" id="SSF56784">
    <property type="entry name" value="HAD-like"/>
    <property type="match status" value="1"/>
</dbReference>
<dbReference type="GO" id="GO:0016787">
    <property type="term" value="F:hydrolase activity"/>
    <property type="evidence" value="ECO:0007669"/>
    <property type="project" value="UniProtKB-KW"/>
</dbReference>
<dbReference type="Gene3D" id="3.40.50.1000">
    <property type="entry name" value="HAD superfamily/HAD-like"/>
    <property type="match status" value="1"/>
</dbReference>
<dbReference type="PANTHER" id="PTHR43316:SF8">
    <property type="entry name" value="HAD FAMILY HYDROLASE"/>
    <property type="match status" value="1"/>
</dbReference>
<dbReference type="PANTHER" id="PTHR43316">
    <property type="entry name" value="HYDROLASE, HALOACID DELAHOGENASE-RELATED"/>
    <property type="match status" value="1"/>
</dbReference>
<name>A0A4U3LT04_9ACTN</name>
<dbReference type="Pfam" id="PF00702">
    <property type="entry name" value="Hydrolase"/>
    <property type="match status" value="1"/>
</dbReference>
<dbReference type="OrthoDB" id="3680851at2"/>
<dbReference type="AlphaFoldDB" id="A0A4U3LT04"/>
<dbReference type="Proteomes" id="UP000308705">
    <property type="component" value="Unassembled WGS sequence"/>
</dbReference>
<accession>A0A4U3LT04</accession>
<dbReference type="Gene3D" id="1.10.150.240">
    <property type="entry name" value="Putative phosphatase, domain 2"/>
    <property type="match status" value="1"/>
</dbReference>
<dbReference type="RefSeq" id="WP_137251621.1">
    <property type="nucleotide sequence ID" value="NZ_SZQA01000063.1"/>
</dbReference>